<dbReference type="EMBL" id="JAOTOJ010000002">
    <property type="protein sequence ID" value="KAK9405644.1"/>
    <property type="molecule type" value="Genomic_DNA"/>
</dbReference>
<dbReference type="PANTHER" id="PTHR45935">
    <property type="entry name" value="PROTEIN ZBED8-RELATED"/>
    <property type="match status" value="1"/>
</dbReference>
<feature type="compositionally biased region" description="Basic and acidic residues" evidence="2">
    <location>
        <begin position="300"/>
        <end position="309"/>
    </location>
</feature>
<dbReference type="InterPro" id="IPR003309">
    <property type="entry name" value="SCAN_dom"/>
</dbReference>
<feature type="region of interest" description="Disordered" evidence="2">
    <location>
        <begin position="377"/>
        <end position="403"/>
    </location>
</feature>
<dbReference type="AlphaFoldDB" id="A0AAW1BTZ2"/>
<organism evidence="4 5">
    <name type="scientific">Crotalus adamanteus</name>
    <name type="common">Eastern diamondback rattlesnake</name>
    <dbReference type="NCBI Taxonomy" id="8729"/>
    <lineage>
        <taxon>Eukaryota</taxon>
        <taxon>Metazoa</taxon>
        <taxon>Chordata</taxon>
        <taxon>Craniata</taxon>
        <taxon>Vertebrata</taxon>
        <taxon>Euteleostomi</taxon>
        <taxon>Lepidosauria</taxon>
        <taxon>Squamata</taxon>
        <taxon>Bifurcata</taxon>
        <taxon>Unidentata</taxon>
        <taxon>Episquamata</taxon>
        <taxon>Toxicofera</taxon>
        <taxon>Serpentes</taxon>
        <taxon>Colubroidea</taxon>
        <taxon>Viperidae</taxon>
        <taxon>Crotalinae</taxon>
        <taxon>Crotalus</taxon>
    </lineage>
</organism>
<dbReference type="Pfam" id="PF02023">
    <property type="entry name" value="SCAN"/>
    <property type="match status" value="1"/>
</dbReference>
<evidence type="ECO:0000313" key="5">
    <source>
        <dbReference type="Proteomes" id="UP001474421"/>
    </source>
</evidence>
<evidence type="ECO:0000256" key="2">
    <source>
        <dbReference type="SAM" id="MobiDB-lite"/>
    </source>
</evidence>
<protein>
    <recommendedName>
        <fullName evidence="3">SCAN box domain-containing protein</fullName>
    </recommendedName>
</protein>
<dbReference type="Proteomes" id="UP001474421">
    <property type="component" value="Unassembled WGS sequence"/>
</dbReference>
<feature type="compositionally biased region" description="Basic and acidic residues" evidence="2">
    <location>
        <begin position="387"/>
        <end position="396"/>
    </location>
</feature>
<comment type="caution">
    <text evidence="4">The sequence shown here is derived from an EMBL/GenBank/DDBJ whole genome shotgun (WGS) entry which is preliminary data.</text>
</comment>
<dbReference type="SUPFAM" id="SSF47353">
    <property type="entry name" value="Retrovirus capsid dimerization domain-like"/>
    <property type="match status" value="1"/>
</dbReference>
<feature type="region of interest" description="Disordered" evidence="2">
    <location>
        <begin position="1"/>
        <end position="27"/>
    </location>
</feature>
<dbReference type="InterPro" id="IPR050916">
    <property type="entry name" value="SCAN-C2H2_zinc_finger"/>
</dbReference>
<dbReference type="PROSITE" id="PS50804">
    <property type="entry name" value="SCAN_BOX"/>
    <property type="match status" value="1"/>
</dbReference>
<proteinExistence type="predicted"/>
<gene>
    <name evidence="4" type="ORF">NXF25_004418</name>
</gene>
<dbReference type="PANTHER" id="PTHR45935:SF15">
    <property type="entry name" value="SCAN BOX DOMAIN-CONTAINING PROTEIN"/>
    <property type="match status" value="1"/>
</dbReference>
<accession>A0AAW1BTZ2</accession>
<feature type="region of interest" description="Disordered" evidence="2">
    <location>
        <begin position="275"/>
        <end position="309"/>
    </location>
</feature>
<feature type="domain" description="SCAN box" evidence="3">
    <location>
        <begin position="154"/>
        <end position="232"/>
    </location>
</feature>
<dbReference type="Gene3D" id="1.10.4020.10">
    <property type="entry name" value="DNA breaking-rejoining enzymes"/>
    <property type="match status" value="1"/>
</dbReference>
<evidence type="ECO:0000313" key="4">
    <source>
        <dbReference type="EMBL" id="KAK9405644.1"/>
    </source>
</evidence>
<reference evidence="4 5" key="1">
    <citation type="journal article" date="2024" name="Proc. Natl. Acad. Sci. U.S.A.">
        <title>The genetic regulatory architecture and epigenomic basis for age-related changes in rattlesnake venom.</title>
        <authorList>
            <person name="Hogan M.P."/>
            <person name="Holding M.L."/>
            <person name="Nystrom G.S."/>
            <person name="Colston T.J."/>
            <person name="Bartlett D.A."/>
            <person name="Mason A.J."/>
            <person name="Ellsworth S.A."/>
            <person name="Rautsaw R.M."/>
            <person name="Lawrence K.C."/>
            <person name="Strickland J.L."/>
            <person name="He B."/>
            <person name="Fraser P."/>
            <person name="Margres M.J."/>
            <person name="Gilbert D.M."/>
            <person name="Gibbs H.L."/>
            <person name="Parkinson C.L."/>
            <person name="Rokyta D.R."/>
        </authorList>
    </citation>
    <scope>NUCLEOTIDE SEQUENCE [LARGE SCALE GENOMIC DNA]</scope>
    <source>
        <strain evidence="4">DRR0105</strain>
    </source>
</reference>
<dbReference type="CDD" id="cd07936">
    <property type="entry name" value="SCAN"/>
    <property type="match status" value="1"/>
</dbReference>
<sequence length="430" mass="48500">MDEQEATGPGAWERMEGLPKAPVAAQMSGSEELLMEAPSHHVKQEPTEGLQDLWETQWQEFLRTLQAPDLECGTSQMSERLSPWEDARAFLASFEQVATACRWPRDKWVTFLRPALSGEAEQAFSGLHAQEKANYEKVKAAILEEEAAAREKQRQHFRQLRYQDTEGPRGIYGQLRELGCRWLKIERHTKDEILELLVLEQFLSILPTDMQIWVRERKPGSCTQAVAMAEDFLLKQEEAEKLEPKVPPSEEAMEPSETGQALDYWAAQLSRDSKEGESKEATWLSDEQVWGKETNSIHPKGQEQADPKDVSLETNKDFQYCKNGATFDDLSESGNVPEMGHEKGVDPAIFCIDDLGGAPEQQRFLGDEVQHTKLDHRGNFGQSSDLLPHHSTDMAEKSYPSSQASSSLMSTQVFITQRGVYAGSLEISKN</sequence>
<dbReference type="SMART" id="SM00431">
    <property type="entry name" value="SCAN"/>
    <property type="match status" value="1"/>
</dbReference>
<evidence type="ECO:0000256" key="1">
    <source>
        <dbReference type="ARBA" id="ARBA00023242"/>
    </source>
</evidence>
<keyword evidence="5" id="KW-1185">Reference proteome</keyword>
<evidence type="ECO:0000259" key="3">
    <source>
        <dbReference type="PROSITE" id="PS50804"/>
    </source>
</evidence>
<dbReference type="InterPro" id="IPR038269">
    <property type="entry name" value="SCAN_sf"/>
</dbReference>
<name>A0AAW1BTZ2_CROAD</name>
<dbReference type="FunFam" id="1.10.4020.10:FF:000001">
    <property type="entry name" value="zinc finger protein 263 isoform X1"/>
    <property type="match status" value="1"/>
</dbReference>
<keyword evidence="1" id="KW-0539">Nucleus</keyword>